<dbReference type="Proteomes" id="UP001604335">
    <property type="component" value="Unassembled WGS sequence"/>
</dbReference>
<evidence type="ECO:0000256" key="3">
    <source>
        <dbReference type="ARBA" id="ARBA00022857"/>
    </source>
</evidence>
<dbReference type="EMBL" id="JAZAQF010000002">
    <property type="protein sequence ID" value="MFG3816184.1"/>
    <property type="molecule type" value="Genomic_DNA"/>
</dbReference>
<comment type="caution">
    <text evidence="9">The sequence shown here is derived from an EMBL/GenBank/DDBJ whole genome shotgun (WGS) entry which is preliminary data.</text>
</comment>
<keyword evidence="3 8" id="KW-0521">NADP</keyword>
<keyword evidence="10" id="KW-1185">Reference proteome</keyword>
<sequence length="157" mass="17533">MVALQDSVFSLFADGKRLVRDLETHGALAFYAPLEGGYEGRYIRRIRANGYTAVKLTARGLGDPNTYLTGVHGVRPAHLGKRDIQTYFIPPIIETQLTGLSPRSKGLLIWILEGFVLSRQEIEFLCALPKLDPRVKVVVEMGGDRALRWMPLKNTPV</sequence>
<evidence type="ECO:0000256" key="7">
    <source>
        <dbReference type="ARBA" id="ARBA00023136"/>
    </source>
</evidence>
<keyword evidence="5 8" id="KW-1278">Translocase</keyword>
<evidence type="ECO:0000313" key="9">
    <source>
        <dbReference type="EMBL" id="MFG3816184.1"/>
    </source>
</evidence>
<evidence type="ECO:0000313" key="10">
    <source>
        <dbReference type="Proteomes" id="UP001604335"/>
    </source>
</evidence>
<comment type="catalytic activity">
    <reaction evidence="8">
        <text>a plastoquinone + NADH + (n+1) H(+)(in) = a plastoquinol + NAD(+) + n H(+)(out)</text>
        <dbReference type="Rhea" id="RHEA:42608"/>
        <dbReference type="Rhea" id="RHEA-COMP:9561"/>
        <dbReference type="Rhea" id="RHEA-COMP:9562"/>
        <dbReference type="ChEBI" id="CHEBI:15378"/>
        <dbReference type="ChEBI" id="CHEBI:17757"/>
        <dbReference type="ChEBI" id="CHEBI:57540"/>
        <dbReference type="ChEBI" id="CHEBI:57945"/>
        <dbReference type="ChEBI" id="CHEBI:62192"/>
    </reaction>
</comment>
<keyword evidence="6 8" id="KW-0520">NAD</keyword>
<comment type="catalytic activity">
    <reaction evidence="8">
        <text>a plastoquinone + NADPH + (n+1) H(+)(in) = a plastoquinol + NADP(+) + n H(+)(out)</text>
        <dbReference type="Rhea" id="RHEA:42612"/>
        <dbReference type="Rhea" id="RHEA-COMP:9561"/>
        <dbReference type="Rhea" id="RHEA-COMP:9562"/>
        <dbReference type="ChEBI" id="CHEBI:15378"/>
        <dbReference type="ChEBI" id="CHEBI:17757"/>
        <dbReference type="ChEBI" id="CHEBI:57783"/>
        <dbReference type="ChEBI" id="CHEBI:58349"/>
        <dbReference type="ChEBI" id="CHEBI:62192"/>
    </reaction>
</comment>
<dbReference type="InterPro" id="IPR020874">
    <property type="entry name" value="NAD(P)H-quinone_OxRdtase_su_N"/>
</dbReference>
<dbReference type="Pfam" id="PF11909">
    <property type="entry name" value="NdhN"/>
    <property type="match status" value="1"/>
</dbReference>
<comment type="function">
    <text evidence="8">NDH-1 shuttles electrons from an unknown electron donor, via FMN and iron-sulfur (Fe-S) centers, to quinones in the respiratory and/or the photosynthetic chain. The immediate electron acceptor for the enzyme in this species is believed to be plastoquinone. Couples the redox reaction to proton translocation, and thus conserves the redox energy in a proton gradient. Cyanobacterial NDH-1 also plays a role in inorganic carbon-concentration.</text>
</comment>
<dbReference type="EC" id="7.1.1.-" evidence="8"/>
<dbReference type="HAMAP" id="MF_01353">
    <property type="entry name" value="NDH1_NDH1N"/>
    <property type="match status" value="1"/>
</dbReference>
<proteinExistence type="inferred from homology"/>
<comment type="similarity">
    <text evidence="8">Belongs to the complex I NdhN subunit family.</text>
</comment>
<keyword evidence="7 8" id="KW-0472">Membrane</keyword>
<keyword evidence="1 8" id="KW-0813">Transport</keyword>
<evidence type="ECO:0000256" key="4">
    <source>
        <dbReference type="ARBA" id="ARBA00022957"/>
    </source>
</evidence>
<organism evidence="9 10">
    <name type="scientific">Limnothrix redekei LRLZ20PSL1</name>
    <dbReference type="NCBI Taxonomy" id="3112953"/>
    <lineage>
        <taxon>Bacteria</taxon>
        <taxon>Bacillati</taxon>
        <taxon>Cyanobacteriota</taxon>
        <taxon>Cyanophyceae</taxon>
        <taxon>Pseudanabaenales</taxon>
        <taxon>Pseudanabaenaceae</taxon>
        <taxon>Limnothrix</taxon>
    </lineage>
</organism>
<dbReference type="RefSeq" id="WP_099531486.1">
    <property type="nucleotide sequence ID" value="NZ_JAZAQF010000002.1"/>
</dbReference>
<keyword evidence="8" id="KW-0793">Thylakoid</keyword>
<reference evidence="10" key="1">
    <citation type="journal article" date="2024" name="Algal Res.">
        <title>Biochemical, toxicological and genomic investigation of a high-biomass producing Limnothrix strain isolated from Italian shallow drinking water reservoir.</title>
        <authorList>
            <person name="Simonazzi M."/>
            <person name="Shishido T.K."/>
            <person name="Delbaje E."/>
            <person name="Wahlsten M."/>
            <person name="Fewer D.P."/>
            <person name="Sivonen K."/>
            <person name="Pezzolesi L."/>
            <person name="Pistocchi R."/>
        </authorList>
    </citation>
    <scope>NUCLEOTIDE SEQUENCE [LARGE SCALE GENOMIC DNA]</scope>
    <source>
        <strain evidence="10">LRLZ20PSL1</strain>
    </source>
</reference>
<evidence type="ECO:0000256" key="6">
    <source>
        <dbReference type="ARBA" id="ARBA00023027"/>
    </source>
</evidence>
<protein>
    <recommendedName>
        <fullName evidence="8">NAD(P)H-quinone oxidoreductase subunit N</fullName>
        <ecNumber evidence="8">7.1.1.-</ecNumber>
    </recommendedName>
    <alternativeName>
        <fullName evidence="8">NAD(P)H dehydrogenase I subunit N</fullName>
        <shortName evidence="8">NDH-1 subunit N</shortName>
        <shortName evidence="8">NDH-N</shortName>
    </alternativeName>
</protein>
<evidence type="ECO:0000256" key="2">
    <source>
        <dbReference type="ARBA" id="ARBA00022719"/>
    </source>
</evidence>
<comment type="subcellular location">
    <subcellularLocation>
        <location evidence="8">Cellular thylakoid membrane</location>
        <topology evidence="8">Peripheral membrane protein</topology>
        <orientation evidence="8">Cytoplasmic side</orientation>
    </subcellularLocation>
</comment>
<gene>
    <name evidence="8" type="primary">ndhN</name>
    <name evidence="9" type="ORF">VPK24_00925</name>
</gene>
<evidence type="ECO:0000256" key="8">
    <source>
        <dbReference type="HAMAP-Rule" id="MF_01353"/>
    </source>
</evidence>
<dbReference type="PANTHER" id="PTHR35515">
    <property type="entry name" value="NAD(P)H-QUINONE OXIDOREDUCTASE SUBUNIT N, CHLOROPLASTIC"/>
    <property type="match status" value="1"/>
</dbReference>
<name>A0ABW7C4N4_9CYAN</name>
<accession>A0ABW7C4N4</accession>
<keyword evidence="4 8" id="KW-0618">Plastoquinone</keyword>
<evidence type="ECO:0000256" key="1">
    <source>
        <dbReference type="ARBA" id="ARBA00022448"/>
    </source>
</evidence>
<comment type="subunit">
    <text evidence="8">NDH-1 can be composed of about 15 different subunits; different subcomplexes with different compositions have been identified which probably have different functions.</text>
</comment>
<dbReference type="PANTHER" id="PTHR35515:SF1">
    <property type="entry name" value="NAD(P)H-QUINONE OXIDOREDUCTASE SUBUNIT N, CHLOROPLASTIC"/>
    <property type="match status" value="1"/>
</dbReference>
<evidence type="ECO:0000256" key="5">
    <source>
        <dbReference type="ARBA" id="ARBA00022967"/>
    </source>
</evidence>
<keyword evidence="2 8" id="KW-0874">Quinone</keyword>